<dbReference type="PANTHER" id="PTHR36918:SF1">
    <property type="entry name" value="PROTEIN-EXPORT PROTEIN SECB"/>
    <property type="match status" value="1"/>
</dbReference>
<keyword evidence="2" id="KW-0813">Transport</keyword>
<keyword evidence="7" id="KW-1185">Reference proteome</keyword>
<dbReference type="EMBL" id="WINI01000007">
    <property type="protein sequence ID" value="MQR01651.1"/>
    <property type="molecule type" value="Genomic_DNA"/>
</dbReference>
<keyword evidence="4" id="KW-0811">Translocation</keyword>
<dbReference type="PANTHER" id="PTHR36918">
    <property type="match status" value="1"/>
</dbReference>
<comment type="similarity">
    <text evidence="1">Belongs to the SecB family.</text>
</comment>
<keyword evidence="3" id="KW-0653">Protein transport</keyword>
<dbReference type="GO" id="GO:0051082">
    <property type="term" value="F:unfolded protein binding"/>
    <property type="evidence" value="ECO:0007669"/>
    <property type="project" value="InterPro"/>
</dbReference>
<comment type="caution">
    <text evidence="6">The sequence shown here is derived from an EMBL/GenBank/DDBJ whole genome shotgun (WGS) entry which is preliminary data.</text>
</comment>
<dbReference type="GO" id="GO:0015031">
    <property type="term" value="P:protein transport"/>
    <property type="evidence" value="ECO:0007669"/>
    <property type="project" value="UniProtKB-KW"/>
</dbReference>
<evidence type="ECO:0000256" key="4">
    <source>
        <dbReference type="ARBA" id="ARBA00023010"/>
    </source>
</evidence>
<evidence type="ECO:0000256" key="3">
    <source>
        <dbReference type="ARBA" id="ARBA00022927"/>
    </source>
</evidence>
<dbReference type="AlphaFoldDB" id="A0A843YWH9"/>
<dbReference type="Pfam" id="PF02556">
    <property type="entry name" value="SecB"/>
    <property type="match status" value="1"/>
</dbReference>
<dbReference type="Proteomes" id="UP000451565">
    <property type="component" value="Unassembled WGS sequence"/>
</dbReference>
<evidence type="ECO:0000313" key="6">
    <source>
        <dbReference type="EMBL" id="MQR01651.1"/>
    </source>
</evidence>
<accession>A0A843YWH9</accession>
<dbReference type="SUPFAM" id="SSF54611">
    <property type="entry name" value="SecB-like"/>
    <property type="match status" value="1"/>
</dbReference>
<protein>
    <recommendedName>
        <fullName evidence="8">Preprotein translocase subunit SecB</fullName>
    </recommendedName>
</protein>
<dbReference type="InterPro" id="IPR003708">
    <property type="entry name" value="SecB"/>
</dbReference>
<evidence type="ECO:0000256" key="5">
    <source>
        <dbReference type="ARBA" id="ARBA00023186"/>
    </source>
</evidence>
<evidence type="ECO:0000256" key="1">
    <source>
        <dbReference type="ARBA" id="ARBA00009990"/>
    </source>
</evidence>
<name>A0A843YWH9_9BURK</name>
<dbReference type="OrthoDB" id="9795145at2"/>
<dbReference type="InterPro" id="IPR035958">
    <property type="entry name" value="SecB-like_sf"/>
</dbReference>
<gene>
    <name evidence="6" type="ORF">GEV47_13300</name>
</gene>
<keyword evidence="5" id="KW-0143">Chaperone</keyword>
<evidence type="ECO:0000256" key="2">
    <source>
        <dbReference type="ARBA" id="ARBA00022448"/>
    </source>
</evidence>
<proteinExistence type="inferred from homology"/>
<dbReference type="GO" id="GO:0051262">
    <property type="term" value="P:protein tetramerization"/>
    <property type="evidence" value="ECO:0007669"/>
    <property type="project" value="InterPro"/>
</dbReference>
<dbReference type="Gene3D" id="3.10.420.10">
    <property type="entry name" value="SecB-like"/>
    <property type="match status" value="1"/>
</dbReference>
<dbReference type="RefSeq" id="WP_153235250.1">
    <property type="nucleotide sequence ID" value="NZ_WINI01000007.1"/>
</dbReference>
<evidence type="ECO:0000313" key="7">
    <source>
        <dbReference type="Proteomes" id="UP000451565"/>
    </source>
</evidence>
<evidence type="ECO:0008006" key="8">
    <source>
        <dbReference type="Google" id="ProtNLM"/>
    </source>
</evidence>
<sequence length="150" mass="16670">MLQIKPVKFRLKALEIADASDVDLELGDKKLSLSVEALRITDNLVEIALHLRLLHDEGMGMKVNYAVEFEVKNEKVAEFIVTDETLQDTFMQVNAPAIAYPFLRAFVATVCTNSGLNPLMLPPVNFQAMFNARQKNGPVPAQKSAIIEVN</sequence>
<organism evidence="6 7">
    <name type="scientific">Glaciimonas soli</name>
    <dbReference type="NCBI Taxonomy" id="2590999"/>
    <lineage>
        <taxon>Bacteria</taxon>
        <taxon>Pseudomonadati</taxon>
        <taxon>Pseudomonadota</taxon>
        <taxon>Betaproteobacteria</taxon>
        <taxon>Burkholderiales</taxon>
        <taxon>Oxalobacteraceae</taxon>
        <taxon>Glaciimonas</taxon>
    </lineage>
</organism>
<reference evidence="6 7" key="1">
    <citation type="submission" date="2019-10" db="EMBL/GenBank/DDBJ databases">
        <title>Glaciimonas soli sp. nov., a psychrophilic bacterium isolated from the forest soil of a high elevation mountain in Taiwan.</title>
        <authorList>
            <person name="Wang L.-T."/>
            <person name="Shieh W.Y."/>
        </authorList>
    </citation>
    <scope>NUCLEOTIDE SEQUENCE [LARGE SCALE GENOMIC DNA]</scope>
    <source>
        <strain evidence="6 7">GS1</strain>
    </source>
</reference>